<keyword evidence="2" id="KW-1185">Reference proteome</keyword>
<proteinExistence type="predicted"/>
<dbReference type="EMBL" id="JACOQK010000001">
    <property type="protein sequence ID" value="MBC5788080.1"/>
    <property type="molecule type" value="Genomic_DNA"/>
</dbReference>
<comment type="caution">
    <text evidence="1">The sequence shown here is derived from an EMBL/GenBank/DDBJ whole genome shotgun (WGS) entry which is preliminary data.</text>
</comment>
<organism evidence="1 2">
    <name type="scientific">Clostridium facile</name>
    <dbReference type="NCBI Taxonomy" id="2763035"/>
    <lineage>
        <taxon>Bacteria</taxon>
        <taxon>Bacillati</taxon>
        <taxon>Bacillota</taxon>
        <taxon>Clostridia</taxon>
        <taxon>Eubacteriales</taxon>
        <taxon>Clostridiaceae</taxon>
        <taxon>Clostridium</taxon>
    </lineage>
</organism>
<reference evidence="1 2" key="1">
    <citation type="submission" date="2020-08" db="EMBL/GenBank/DDBJ databases">
        <title>Genome public.</title>
        <authorList>
            <person name="Liu C."/>
            <person name="Sun Q."/>
        </authorList>
    </citation>
    <scope>NUCLEOTIDE SEQUENCE [LARGE SCALE GENOMIC DNA]</scope>
    <source>
        <strain evidence="1 2">NSJ-27</strain>
    </source>
</reference>
<dbReference type="Proteomes" id="UP000649151">
    <property type="component" value="Unassembled WGS sequence"/>
</dbReference>
<name>A0ABR7ISG0_9CLOT</name>
<protein>
    <recommendedName>
        <fullName evidence="3">DUF4375 domain-containing protein</fullName>
    </recommendedName>
</protein>
<evidence type="ECO:0008006" key="3">
    <source>
        <dbReference type="Google" id="ProtNLM"/>
    </source>
</evidence>
<evidence type="ECO:0000313" key="1">
    <source>
        <dbReference type="EMBL" id="MBC5788080.1"/>
    </source>
</evidence>
<accession>A0ABR7ISG0</accession>
<gene>
    <name evidence="1" type="ORF">H8Z77_08630</name>
</gene>
<sequence length="145" mass="17615">MIETILAYALLWKLNFIQKASYDEAVDRLFFQYEDEPLLLELEWNSYDCEENLQLIYQYMYDNQLSCQYNAFGKILFQLLENIYYSGINSIEEFGRKSFQLSRLFPEQIFQTEPFWTLSYADDCLAYDDEAQTRELYEKAFQFYQ</sequence>
<dbReference type="RefSeq" id="WP_186996757.1">
    <property type="nucleotide sequence ID" value="NZ_JACOQK010000001.1"/>
</dbReference>
<evidence type="ECO:0000313" key="2">
    <source>
        <dbReference type="Proteomes" id="UP000649151"/>
    </source>
</evidence>